<dbReference type="InterPro" id="IPR051578">
    <property type="entry name" value="GDPD"/>
</dbReference>
<evidence type="ECO:0000259" key="6">
    <source>
        <dbReference type="PROSITE" id="PS51704"/>
    </source>
</evidence>
<dbReference type="OrthoDB" id="1058301at2759"/>
<feature type="domain" description="GP-PDE" evidence="6">
    <location>
        <begin position="52"/>
        <end position="352"/>
    </location>
</feature>
<organism evidence="7 8">
    <name type="scientific">Chloropicon primus</name>
    <dbReference type="NCBI Taxonomy" id="1764295"/>
    <lineage>
        <taxon>Eukaryota</taxon>
        <taxon>Viridiplantae</taxon>
        <taxon>Chlorophyta</taxon>
        <taxon>Chloropicophyceae</taxon>
        <taxon>Chloropicales</taxon>
        <taxon>Chloropicaceae</taxon>
        <taxon>Chloropicon</taxon>
    </lineage>
</organism>
<dbReference type="AlphaFoldDB" id="A0A5B8MYZ9"/>
<evidence type="ECO:0000313" key="7">
    <source>
        <dbReference type="EMBL" id="QDZ25847.1"/>
    </source>
</evidence>
<reference evidence="7 8" key="1">
    <citation type="submission" date="2018-07" db="EMBL/GenBank/DDBJ databases">
        <title>The complete nuclear genome of the prasinophyte Chloropicon primus (CCMP1205).</title>
        <authorList>
            <person name="Pombert J.-F."/>
            <person name="Otis C."/>
            <person name="Turmel M."/>
            <person name="Lemieux C."/>
        </authorList>
    </citation>
    <scope>NUCLEOTIDE SEQUENCE [LARGE SCALE GENOMIC DNA]</scope>
    <source>
        <strain evidence="7 8">CCMP1205</strain>
    </source>
</reference>
<keyword evidence="3" id="KW-0378">Hydrolase</keyword>
<dbReference type="SUPFAM" id="SSF51695">
    <property type="entry name" value="PLC-like phosphodiesterases"/>
    <property type="match status" value="1"/>
</dbReference>
<feature type="region of interest" description="Disordered" evidence="5">
    <location>
        <begin position="1"/>
        <end position="45"/>
    </location>
</feature>
<dbReference type="Proteomes" id="UP000316726">
    <property type="component" value="Chromosome 19"/>
</dbReference>
<accession>A0A5B8MYZ9</accession>
<evidence type="ECO:0000256" key="4">
    <source>
        <dbReference type="ARBA" id="ARBA00047512"/>
    </source>
</evidence>
<dbReference type="EC" id="3.1.4.46" evidence="1"/>
<evidence type="ECO:0000256" key="1">
    <source>
        <dbReference type="ARBA" id="ARBA00012247"/>
    </source>
</evidence>
<proteinExistence type="predicted"/>
<dbReference type="PROSITE" id="PS51704">
    <property type="entry name" value="GP_PDE"/>
    <property type="match status" value="1"/>
</dbReference>
<evidence type="ECO:0000256" key="3">
    <source>
        <dbReference type="ARBA" id="ARBA00022801"/>
    </source>
</evidence>
<sequence length="361" mass="40051">MLHQRRSSPPPSPAKAVSRIASAPCRLHEQDPSLSPSPPSSKAPECYLPKADAVIGHRGLGSNLGPKSLDTLEGYFAGRIRENTMLSFKTAATCGADFVELDVQVTKDGVPVVWHDDWIHYKHFGEEEKVMTRTIREMTIAEFKQLSYMATVCPERPVVLMRKFDKKSDEFRPWVCRQEDELPTLETVLKGLPIYVGINLELKFEDEHTHVERKELEDRIAAIMACLDQHCSAGRKIVLSSFSPDACTIVSELNPVYPLMMLTDAGVIKYEDERRNSLEAAKKLAVDLKLAGVVLLSHVIPDASMLRDFAAQGLLFMSYGERNNDGAYSLNQLTMGMRGVIVDDVLGVHNAVSARAALSLA</sequence>
<dbReference type="GO" id="GO:0046475">
    <property type="term" value="P:glycerophospholipid catabolic process"/>
    <property type="evidence" value="ECO:0007669"/>
    <property type="project" value="TreeGrafter"/>
</dbReference>
<dbReference type="STRING" id="1764295.A0A5B8MYZ9"/>
<keyword evidence="2" id="KW-0319">Glycerol metabolism</keyword>
<dbReference type="EMBL" id="CP031052">
    <property type="protein sequence ID" value="QDZ25847.1"/>
    <property type="molecule type" value="Genomic_DNA"/>
</dbReference>
<comment type="catalytic activity">
    <reaction evidence="4">
        <text>a sn-glycero-3-phosphodiester + H2O = an alcohol + sn-glycerol 3-phosphate + H(+)</text>
        <dbReference type="Rhea" id="RHEA:12969"/>
        <dbReference type="ChEBI" id="CHEBI:15377"/>
        <dbReference type="ChEBI" id="CHEBI:15378"/>
        <dbReference type="ChEBI" id="CHEBI:30879"/>
        <dbReference type="ChEBI" id="CHEBI:57597"/>
        <dbReference type="ChEBI" id="CHEBI:83408"/>
        <dbReference type="EC" id="3.1.4.46"/>
    </reaction>
</comment>
<dbReference type="GO" id="GO:0006071">
    <property type="term" value="P:glycerol metabolic process"/>
    <property type="evidence" value="ECO:0007669"/>
    <property type="project" value="UniProtKB-KW"/>
</dbReference>
<gene>
    <name evidence="7" type="ORF">A3770_19p83650</name>
</gene>
<name>A0A5B8MYZ9_9CHLO</name>
<dbReference type="Pfam" id="PF03009">
    <property type="entry name" value="GDPD"/>
    <property type="match status" value="1"/>
</dbReference>
<dbReference type="Gene3D" id="3.20.20.190">
    <property type="entry name" value="Phosphatidylinositol (PI) phosphodiesterase"/>
    <property type="match status" value="1"/>
</dbReference>
<protein>
    <recommendedName>
        <fullName evidence="1">glycerophosphodiester phosphodiesterase</fullName>
        <ecNumber evidence="1">3.1.4.46</ecNumber>
    </recommendedName>
</protein>
<keyword evidence="8" id="KW-1185">Reference proteome</keyword>
<dbReference type="InterPro" id="IPR030395">
    <property type="entry name" value="GP_PDE_dom"/>
</dbReference>
<evidence type="ECO:0000256" key="5">
    <source>
        <dbReference type="SAM" id="MobiDB-lite"/>
    </source>
</evidence>
<dbReference type="PANTHER" id="PTHR22958">
    <property type="entry name" value="GLYCEROPHOSPHORYL DIESTER PHOSPHODIESTERASE"/>
    <property type="match status" value="1"/>
</dbReference>
<evidence type="ECO:0000256" key="2">
    <source>
        <dbReference type="ARBA" id="ARBA00022798"/>
    </source>
</evidence>
<dbReference type="PANTHER" id="PTHR22958:SF1">
    <property type="entry name" value="GLYCEROPHOSPHOCHOLINE PHOSPHODIESTERASE GPCPD1"/>
    <property type="match status" value="1"/>
</dbReference>
<evidence type="ECO:0000313" key="8">
    <source>
        <dbReference type="Proteomes" id="UP000316726"/>
    </source>
</evidence>
<dbReference type="InterPro" id="IPR017946">
    <property type="entry name" value="PLC-like_Pdiesterase_TIM-brl"/>
</dbReference>
<dbReference type="GO" id="GO:0008889">
    <property type="term" value="F:glycerophosphodiester phosphodiesterase activity"/>
    <property type="evidence" value="ECO:0007669"/>
    <property type="project" value="UniProtKB-EC"/>
</dbReference>